<proteinExistence type="predicted"/>
<sequence>MPVIPRNSLNGYSFLKDRTGTGGMCGELKVSQAFRLVIIDSTGMIHLEPKLRLPLSAIPARMIN</sequence>
<dbReference type="EMBL" id="CP037422">
    <property type="protein sequence ID" value="QDU10921.1"/>
    <property type="molecule type" value="Genomic_DNA"/>
</dbReference>
<protein>
    <submittedName>
        <fullName evidence="1">Uncharacterized protein</fullName>
    </submittedName>
</protein>
<organism evidence="1 2">
    <name type="scientific">Gimesia aquarii</name>
    <dbReference type="NCBI Taxonomy" id="2527964"/>
    <lineage>
        <taxon>Bacteria</taxon>
        <taxon>Pseudomonadati</taxon>
        <taxon>Planctomycetota</taxon>
        <taxon>Planctomycetia</taxon>
        <taxon>Planctomycetales</taxon>
        <taxon>Planctomycetaceae</taxon>
        <taxon>Gimesia</taxon>
    </lineage>
</organism>
<reference evidence="1 2" key="1">
    <citation type="submission" date="2019-03" db="EMBL/GenBank/DDBJ databases">
        <title>Deep-cultivation of Planctomycetes and their phenomic and genomic characterization uncovers novel biology.</title>
        <authorList>
            <person name="Wiegand S."/>
            <person name="Jogler M."/>
            <person name="Boedeker C."/>
            <person name="Pinto D."/>
            <person name="Vollmers J."/>
            <person name="Rivas-Marin E."/>
            <person name="Kohn T."/>
            <person name="Peeters S.H."/>
            <person name="Heuer A."/>
            <person name="Rast P."/>
            <person name="Oberbeckmann S."/>
            <person name="Bunk B."/>
            <person name="Jeske O."/>
            <person name="Meyerdierks A."/>
            <person name="Storesund J.E."/>
            <person name="Kallscheuer N."/>
            <person name="Luecker S."/>
            <person name="Lage O.M."/>
            <person name="Pohl T."/>
            <person name="Merkel B.J."/>
            <person name="Hornburger P."/>
            <person name="Mueller R.-W."/>
            <person name="Bruemmer F."/>
            <person name="Labrenz M."/>
            <person name="Spormann A.M."/>
            <person name="Op den Camp H."/>
            <person name="Overmann J."/>
            <person name="Amann R."/>
            <person name="Jetten M.S.M."/>
            <person name="Mascher T."/>
            <person name="Medema M.H."/>
            <person name="Devos D.P."/>
            <person name="Kaster A.-K."/>
            <person name="Ovreas L."/>
            <person name="Rohde M."/>
            <person name="Galperin M.Y."/>
            <person name="Jogler C."/>
        </authorList>
    </citation>
    <scope>NUCLEOTIDE SEQUENCE [LARGE SCALE GENOMIC DNA]</scope>
    <source>
        <strain evidence="1 2">V202</strain>
    </source>
</reference>
<dbReference type="AlphaFoldDB" id="A0A517X0A9"/>
<evidence type="ECO:0000313" key="1">
    <source>
        <dbReference type="EMBL" id="QDU10921.1"/>
    </source>
</evidence>
<dbReference type="Proteomes" id="UP000318384">
    <property type="component" value="Chromosome"/>
</dbReference>
<gene>
    <name evidence="1" type="ORF">V202x_43350</name>
</gene>
<keyword evidence="2" id="KW-1185">Reference proteome</keyword>
<accession>A0A517X0A9</accession>
<name>A0A517X0A9_9PLAN</name>
<evidence type="ECO:0000313" key="2">
    <source>
        <dbReference type="Proteomes" id="UP000318384"/>
    </source>
</evidence>